<evidence type="ECO:0000256" key="5">
    <source>
        <dbReference type="ARBA" id="ARBA00022692"/>
    </source>
</evidence>
<protein>
    <recommendedName>
        <fullName evidence="11">AI-2E family transporter</fullName>
    </recommendedName>
</protein>
<evidence type="ECO:0000256" key="2">
    <source>
        <dbReference type="ARBA" id="ARBA00009773"/>
    </source>
</evidence>
<feature type="transmembrane region" description="Helical" evidence="8">
    <location>
        <begin position="196"/>
        <end position="219"/>
    </location>
</feature>
<evidence type="ECO:0000256" key="4">
    <source>
        <dbReference type="ARBA" id="ARBA00022475"/>
    </source>
</evidence>
<evidence type="ECO:0000256" key="1">
    <source>
        <dbReference type="ARBA" id="ARBA00004651"/>
    </source>
</evidence>
<feature type="transmembrane region" description="Helical" evidence="8">
    <location>
        <begin position="33"/>
        <end position="52"/>
    </location>
</feature>
<gene>
    <name evidence="9" type="ORF">COS33_01490</name>
</gene>
<organism evidence="9 10">
    <name type="scientific">Candidatus Wolfebacteria bacterium CG02_land_8_20_14_3_00_37_12</name>
    <dbReference type="NCBI Taxonomy" id="1975066"/>
    <lineage>
        <taxon>Bacteria</taxon>
        <taxon>Candidatus Wolfeibacteriota</taxon>
    </lineage>
</organism>
<feature type="transmembrane region" description="Helical" evidence="8">
    <location>
        <begin position="7"/>
        <end position="27"/>
    </location>
</feature>
<dbReference type="AlphaFoldDB" id="A0A2M7CQ21"/>
<dbReference type="InterPro" id="IPR002549">
    <property type="entry name" value="AI-2E-like"/>
</dbReference>
<name>A0A2M7CQ21_9BACT</name>
<feature type="transmembrane region" description="Helical" evidence="8">
    <location>
        <begin position="225"/>
        <end position="251"/>
    </location>
</feature>
<dbReference type="PANTHER" id="PTHR21716:SF53">
    <property type="entry name" value="PERMEASE PERM-RELATED"/>
    <property type="match status" value="1"/>
</dbReference>
<evidence type="ECO:0000256" key="8">
    <source>
        <dbReference type="SAM" id="Phobius"/>
    </source>
</evidence>
<comment type="subcellular location">
    <subcellularLocation>
        <location evidence="1">Cell membrane</location>
        <topology evidence="1">Multi-pass membrane protein</topology>
    </subcellularLocation>
</comment>
<keyword evidence="5 8" id="KW-0812">Transmembrane</keyword>
<sequence>MTRQFEISWFSLWRVLFMLIFAVALYYLREVFVILFLALIISSALDAPITYLEKKKIPRIIGTLLIFLSVVGVLAALLYVVVPIALVEFKGLFTGFESSSLSTVRSSLGISGQTIKSIEANLGDFTDALFSGSASFLGLISRIFGGIIFLISVFILSFYLSVSRDGVEKFLRAILPLTWEEYVIDVYIRVRRKMGLWLQGQLVLSLAVGATTFIGLLILGVDYSLFLGIMAGILEMVPIVGPVFTGVLAFLVAISQSWTLGISVVVLFVIIQQMESHLLVPVVMRKTIGLHPVVVVFSLLAGSQLAGFVGLVLSVPSAVIIEELIEDWAVRKRQK</sequence>
<evidence type="ECO:0000256" key="6">
    <source>
        <dbReference type="ARBA" id="ARBA00022989"/>
    </source>
</evidence>
<feature type="transmembrane region" description="Helical" evidence="8">
    <location>
        <begin position="294"/>
        <end position="325"/>
    </location>
</feature>
<keyword evidence="3" id="KW-0813">Transport</keyword>
<feature type="transmembrane region" description="Helical" evidence="8">
    <location>
        <begin position="258"/>
        <end position="274"/>
    </location>
</feature>
<feature type="transmembrane region" description="Helical" evidence="8">
    <location>
        <begin position="139"/>
        <end position="162"/>
    </location>
</feature>
<feature type="transmembrane region" description="Helical" evidence="8">
    <location>
        <begin position="64"/>
        <end position="86"/>
    </location>
</feature>
<comment type="caution">
    <text evidence="9">The sequence shown here is derived from an EMBL/GenBank/DDBJ whole genome shotgun (WGS) entry which is preliminary data.</text>
</comment>
<evidence type="ECO:0000313" key="10">
    <source>
        <dbReference type="Proteomes" id="UP000230595"/>
    </source>
</evidence>
<dbReference type="PANTHER" id="PTHR21716">
    <property type="entry name" value="TRANSMEMBRANE PROTEIN"/>
    <property type="match status" value="1"/>
</dbReference>
<evidence type="ECO:0000313" key="9">
    <source>
        <dbReference type="EMBL" id="PIV31769.1"/>
    </source>
</evidence>
<dbReference type="Proteomes" id="UP000230595">
    <property type="component" value="Unassembled WGS sequence"/>
</dbReference>
<proteinExistence type="inferred from homology"/>
<keyword evidence="6 8" id="KW-1133">Transmembrane helix</keyword>
<reference evidence="10" key="1">
    <citation type="submission" date="2017-09" db="EMBL/GenBank/DDBJ databases">
        <title>Depth-based differentiation of microbial function through sediment-hosted aquifers and enrichment of novel symbionts in the deep terrestrial subsurface.</title>
        <authorList>
            <person name="Probst A.J."/>
            <person name="Ladd B."/>
            <person name="Jarett J.K."/>
            <person name="Geller-Mcgrath D.E."/>
            <person name="Sieber C.M.K."/>
            <person name="Emerson J.B."/>
            <person name="Anantharaman K."/>
            <person name="Thomas B.C."/>
            <person name="Malmstrom R."/>
            <person name="Stieglmeier M."/>
            <person name="Klingl A."/>
            <person name="Woyke T."/>
            <person name="Ryan C.M."/>
            <person name="Banfield J.F."/>
        </authorList>
    </citation>
    <scope>NUCLEOTIDE SEQUENCE [LARGE SCALE GENOMIC DNA]</scope>
</reference>
<dbReference type="GO" id="GO:0005886">
    <property type="term" value="C:plasma membrane"/>
    <property type="evidence" value="ECO:0007669"/>
    <property type="project" value="UniProtKB-SubCell"/>
</dbReference>
<keyword evidence="7 8" id="KW-0472">Membrane</keyword>
<dbReference type="Pfam" id="PF01594">
    <property type="entry name" value="AI-2E_transport"/>
    <property type="match status" value="1"/>
</dbReference>
<dbReference type="GO" id="GO:0055085">
    <property type="term" value="P:transmembrane transport"/>
    <property type="evidence" value="ECO:0007669"/>
    <property type="project" value="TreeGrafter"/>
</dbReference>
<evidence type="ECO:0000256" key="3">
    <source>
        <dbReference type="ARBA" id="ARBA00022448"/>
    </source>
</evidence>
<dbReference type="EMBL" id="PEUH01000032">
    <property type="protein sequence ID" value="PIV31769.1"/>
    <property type="molecule type" value="Genomic_DNA"/>
</dbReference>
<accession>A0A2M7CQ21</accession>
<keyword evidence="4" id="KW-1003">Cell membrane</keyword>
<evidence type="ECO:0008006" key="11">
    <source>
        <dbReference type="Google" id="ProtNLM"/>
    </source>
</evidence>
<evidence type="ECO:0000256" key="7">
    <source>
        <dbReference type="ARBA" id="ARBA00023136"/>
    </source>
</evidence>
<comment type="similarity">
    <text evidence="2">Belongs to the autoinducer-2 exporter (AI-2E) (TC 2.A.86) family.</text>
</comment>